<sequence length="81" mass="8571">MADGDGDADTVPIQSSSERQMASDCNATLNGNSDNSSETQEDIGTSQSMQSIGGKFPPSVVREFEHIYDDDGGGIFIHSSK</sequence>
<reference evidence="2 3" key="1">
    <citation type="submission" date="2014-03" db="EMBL/GenBank/DDBJ databases">
        <title>Draft genome of the hookworm Oesophagostomum dentatum.</title>
        <authorList>
            <person name="Mitreva M."/>
        </authorList>
    </citation>
    <scope>NUCLEOTIDE SEQUENCE [LARGE SCALE GENOMIC DNA]</scope>
    <source>
        <strain evidence="2 3">OD-Hann</strain>
    </source>
</reference>
<evidence type="ECO:0000256" key="1">
    <source>
        <dbReference type="SAM" id="MobiDB-lite"/>
    </source>
</evidence>
<dbReference type="Proteomes" id="UP000053660">
    <property type="component" value="Unassembled WGS sequence"/>
</dbReference>
<dbReference type="AlphaFoldDB" id="A0A0B1TUD0"/>
<proteinExistence type="predicted"/>
<dbReference type="EMBL" id="KN549250">
    <property type="protein sequence ID" value="KHJ99045.1"/>
    <property type="molecule type" value="Genomic_DNA"/>
</dbReference>
<gene>
    <name evidence="2" type="ORF">OESDEN_00975</name>
</gene>
<accession>A0A0B1TUD0</accession>
<name>A0A0B1TUD0_OESDE</name>
<protein>
    <submittedName>
        <fullName evidence="2">Uncharacterized protein</fullName>
    </submittedName>
</protein>
<keyword evidence="3" id="KW-1185">Reference proteome</keyword>
<feature type="compositionally biased region" description="Polar residues" evidence="1">
    <location>
        <begin position="12"/>
        <end position="51"/>
    </location>
</feature>
<organism evidence="2 3">
    <name type="scientific">Oesophagostomum dentatum</name>
    <name type="common">Nodular worm</name>
    <dbReference type="NCBI Taxonomy" id="61180"/>
    <lineage>
        <taxon>Eukaryota</taxon>
        <taxon>Metazoa</taxon>
        <taxon>Ecdysozoa</taxon>
        <taxon>Nematoda</taxon>
        <taxon>Chromadorea</taxon>
        <taxon>Rhabditida</taxon>
        <taxon>Rhabditina</taxon>
        <taxon>Rhabditomorpha</taxon>
        <taxon>Strongyloidea</taxon>
        <taxon>Strongylidae</taxon>
        <taxon>Oesophagostomum</taxon>
    </lineage>
</organism>
<feature type="region of interest" description="Disordered" evidence="1">
    <location>
        <begin position="1"/>
        <end position="57"/>
    </location>
</feature>
<evidence type="ECO:0000313" key="3">
    <source>
        <dbReference type="Proteomes" id="UP000053660"/>
    </source>
</evidence>
<evidence type="ECO:0000313" key="2">
    <source>
        <dbReference type="EMBL" id="KHJ99045.1"/>
    </source>
</evidence>